<dbReference type="PANTHER" id="PTHR43027">
    <property type="entry name" value="DOXORUBICIN RESISTANCE ABC TRANSPORTER PERMEASE PROTEIN DRRC-RELATED"/>
    <property type="match status" value="1"/>
</dbReference>
<evidence type="ECO:0000256" key="4">
    <source>
        <dbReference type="ARBA" id="ARBA00023136"/>
    </source>
</evidence>
<feature type="transmembrane region" description="Helical" evidence="5">
    <location>
        <begin position="154"/>
        <end position="179"/>
    </location>
</feature>
<keyword evidence="8" id="KW-1185">Reference proteome</keyword>
<evidence type="ECO:0000256" key="2">
    <source>
        <dbReference type="ARBA" id="ARBA00022692"/>
    </source>
</evidence>
<keyword evidence="4 5" id="KW-0472">Membrane</keyword>
<feature type="transmembrane region" description="Helical" evidence="5">
    <location>
        <begin position="43"/>
        <end position="65"/>
    </location>
</feature>
<feature type="transmembrane region" description="Helical" evidence="5">
    <location>
        <begin position="186"/>
        <end position="203"/>
    </location>
</feature>
<feature type="transmembrane region" description="Helical" evidence="5">
    <location>
        <begin position="244"/>
        <end position="263"/>
    </location>
</feature>
<sequence length="266" mass="28463">MPETTIAERPAGRSTAFVPPRVGLWSSYRTLLRWQIGQTGSDLPMIVVIQALLAAGVVVGFGFLIPDISPASALFLSTGTPTVLLMVVGLTIVPQGVVRARTDGTFTYLRSLPVARPLLLLADLTVWLLVTLPSIAVAVIVAQLRYDLALAFDWPLLIAASLLVTVTATSVGYAIAVTFSPMMAQVLSQVLVFFVMLFSPITFPASQLPGWFQAVHDVLPIRPAADLLRAGLVSDVYSASLRDLLVLIAWCAAGLVLSTRALVRRA</sequence>
<proteinExistence type="predicted"/>
<feature type="transmembrane region" description="Helical" evidence="5">
    <location>
        <begin position="71"/>
        <end position="97"/>
    </location>
</feature>
<dbReference type="Pfam" id="PF01061">
    <property type="entry name" value="ABC2_membrane"/>
    <property type="match status" value="1"/>
</dbReference>
<dbReference type="EMBL" id="CP101988">
    <property type="protein sequence ID" value="UUI75751.1"/>
    <property type="molecule type" value="Genomic_DNA"/>
</dbReference>
<name>A0ABY5KZ03_9CELL</name>
<evidence type="ECO:0000313" key="8">
    <source>
        <dbReference type="Proteomes" id="UP001316189"/>
    </source>
</evidence>
<protein>
    <submittedName>
        <fullName evidence="7">ABC transporter permease</fullName>
    </submittedName>
</protein>
<dbReference type="InterPro" id="IPR052902">
    <property type="entry name" value="ABC-2_transporter"/>
</dbReference>
<feature type="domain" description="ABC-2 type transporter transmembrane" evidence="6">
    <location>
        <begin position="49"/>
        <end position="232"/>
    </location>
</feature>
<dbReference type="PANTHER" id="PTHR43027:SF2">
    <property type="entry name" value="TRANSPORT PERMEASE PROTEIN"/>
    <property type="match status" value="1"/>
</dbReference>
<evidence type="ECO:0000256" key="1">
    <source>
        <dbReference type="ARBA" id="ARBA00004141"/>
    </source>
</evidence>
<evidence type="ECO:0000256" key="5">
    <source>
        <dbReference type="SAM" id="Phobius"/>
    </source>
</evidence>
<evidence type="ECO:0000313" key="7">
    <source>
        <dbReference type="EMBL" id="UUI75751.1"/>
    </source>
</evidence>
<evidence type="ECO:0000259" key="6">
    <source>
        <dbReference type="Pfam" id="PF01061"/>
    </source>
</evidence>
<comment type="subcellular location">
    <subcellularLocation>
        <location evidence="1">Membrane</location>
        <topology evidence="1">Multi-pass membrane protein</topology>
    </subcellularLocation>
</comment>
<dbReference type="InterPro" id="IPR013525">
    <property type="entry name" value="ABC2_TM"/>
</dbReference>
<feature type="transmembrane region" description="Helical" evidence="5">
    <location>
        <begin position="118"/>
        <end position="142"/>
    </location>
</feature>
<accession>A0ABY5KZ03</accession>
<reference evidence="7 8" key="1">
    <citation type="submission" date="2022-07" db="EMBL/GenBank/DDBJ databases">
        <title>Novel species in genus cellulomonas.</title>
        <authorList>
            <person name="Ye L."/>
        </authorList>
    </citation>
    <scope>NUCLEOTIDE SEQUENCE [LARGE SCALE GENOMIC DNA]</scope>
    <source>
        <strain evidence="8">zg-Y338</strain>
    </source>
</reference>
<organism evidence="7 8">
    <name type="scientific">Cellulomonas chengniuliangii</name>
    <dbReference type="NCBI Taxonomy" id="2968084"/>
    <lineage>
        <taxon>Bacteria</taxon>
        <taxon>Bacillati</taxon>
        <taxon>Actinomycetota</taxon>
        <taxon>Actinomycetes</taxon>
        <taxon>Micrococcales</taxon>
        <taxon>Cellulomonadaceae</taxon>
        <taxon>Cellulomonas</taxon>
    </lineage>
</organism>
<dbReference type="RefSeq" id="WP_227568149.1">
    <property type="nucleotide sequence ID" value="NZ_CP101988.1"/>
</dbReference>
<dbReference type="Proteomes" id="UP001316189">
    <property type="component" value="Chromosome"/>
</dbReference>
<gene>
    <name evidence="7" type="ORF">NP064_02185</name>
</gene>
<keyword evidence="2 5" id="KW-0812">Transmembrane</keyword>
<keyword evidence="3 5" id="KW-1133">Transmembrane helix</keyword>
<evidence type="ECO:0000256" key="3">
    <source>
        <dbReference type="ARBA" id="ARBA00022989"/>
    </source>
</evidence>